<evidence type="ECO:0000256" key="1">
    <source>
        <dbReference type="SAM" id="MobiDB-lite"/>
    </source>
</evidence>
<feature type="region of interest" description="Disordered" evidence="1">
    <location>
        <begin position="534"/>
        <end position="559"/>
    </location>
</feature>
<dbReference type="RefSeq" id="WP_330108685.1">
    <property type="nucleotide sequence ID" value="NZ_JAZDQT010000002.1"/>
</dbReference>
<protein>
    <submittedName>
        <fullName evidence="4">M56 family metallopeptidase</fullName>
    </submittedName>
</protein>
<gene>
    <name evidence="4" type="ORF">VRU48_14765</name>
</gene>
<feature type="domain" description="Peptidase M56" evidence="3">
    <location>
        <begin position="157"/>
        <end position="274"/>
    </location>
</feature>
<feature type="transmembrane region" description="Helical" evidence="2">
    <location>
        <begin position="6"/>
        <end position="22"/>
    </location>
</feature>
<dbReference type="PANTHER" id="PTHR34978:SF3">
    <property type="entry name" value="SLR0241 PROTEIN"/>
    <property type="match status" value="1"/>
</dbReference>
<reference evidence="4 5" key="1">
    <citation type="submission" date="2024-01" db="EMBL/GenBank/DDBJ databases">
        <title>Pedobacter sp. nov., isolated from fresh soil.</title>
        <authorList>
            <person name="Le N.T.T."/>
        </authorList>
    </citation>
    <scope>NUCLEOTIDE SEQUENCE [LARGE SCALE GENOMIC DNA]</scope>
    <source>
        <strain evidence="4 5">KR3-3</strain>
    </source>
</reference>
<dbReference type="Proteomes" id="UP001336835">
    <property type="component" value="Unassembled WGS sequence"/>
</dbReference>
<feature type="transmembrane region" description="Helical" evidence="2">
    <location>
        <begin position="113"/>
        <end position="135"/>
    </location>
</feature>
<dbReference type="InterPro" id="IPR052173">
    <property type="entry name" value="Beta-lactam_resp_regulator"/>
</dbReference>
<comment type="caution">
    <text evidence="4">The sequence shown here is derived from an EMBL/GenBank/DDBJ whole genome shotgun (WGS) entry which is preliminary data.</text>
</comment>
<name>A0ABU7IAJ5_9SPHI</name>
<dbReference type="Pfam" id="PF05569">
    <property type="entry name" value="Peptidase_M56"/>
    <property type="match status" value="1"/>
</dbReference>
<organism evidence="4 5">
    <name type="scientific">Pedobacter albus</name>
    <dbReference type="NCBI Taxonomy" id="3113905"/>
    <lineage>
        <taxon>Bacteria</taxon>
        <taxon>Pseudomonadati</taxon>
        <taxon>Bacteroidota</taxon>
        <taxon>Sphingobacteriia</taxon>
        <taxon>Sphingobacteriales</taxon>
        <taxon>Sphingobacteriaceae</taxon>
        <taxon>Pedobacter</taxon>
    </lineage>
</organism>
<keyword evidence="2" id="KW-1133">Transmembrane helix</keyword>
<dbReference type="CDD" id="cd07341">
    <property type="entry name" value="M56_BlaR1_MecR1_like"/>
    <property type="match status" value="1"/>
</dbReference>
<keyword evidence="2" id="KW-0472">Membrane</keyword>
<dbReference type="InterPro" id="IPR008756">
    <property type="entry name" value="Peptidase_M56"/>
</dbReference>
<feature type="transmembrane region" description="Helical" evidence="2">
    <location>
        <begin position="285"/>
        <end position="302"/>
    </location>
</feature>
<evidence type="ECO:0000256" key="2">
    <source>
        <dbReference type="SAM" id="Phobius"/>
    </source>
</evidence>
<proteinExistence type="predicted"/>
<evidence type="ECO:0000259" key="3">
    <source>
        <dbReference type="Pfam" id="PF05569"/>
    </source>
</evidence>
<evidence type="ECO:0000313" key="4">
    <source>
        <dbReference type="EMBL" id="MEE1946384.1"/>
    </source>
</evidence>
<keyword evidence="5" id="KW-1185">Reference proteome</keyword>
<dbReference type="EMBL" id="JAZDQT010000002">
    <property type="protein sequence ID" value="MEE1946384.1"/>
    <property type="molecule type" value="Genomic_DNA"/>
</dbReference>
<keyword evidence="2" id="KW-0812">Transmembrane</keyword>
<sequence>MMFYVLSVALILAGCLVFYKLLLQNETFFPLNRFVLLICLALSFGLPLIPVPQQWSFRKANVEVPAVVDDSKVPVVDVPQPTPTVQPKAAISTGNEQQVSFFKDISLLKVLFWAYWLGVIVFAINFLFQLCVLLYRAYSRPVIRDGRFRIVELAGNQAPCSFGNNIFINPEKYDWDTYNQIILHEKIHIQQGHSYDILIAELALVFQWFNPFAWMYRKAMEDNLEFLTDNELLANSDIEPSSYQMSLVKVSAPHFPASLTTNYNQSILKKRLVMMNAKKSNVNSTWKYLFIVPLLLVFVAFLNEPKAYGKNDAKSKTAERFQLIDNQGTWFATIKGDKVNIRFESDEDGNSTSSHTFSLADLKNLPRGSEGTFSITRDAGTMNFTGKFENNTGMGSYKFSPNADFTSFLTKEGVSGIKEKDNLVFFMINVKRGYVTSLKGLGYSQISKDNLIPLVALNVTPEYIQSLKKAGLPDVSLGELIPLKALDVDAEFVKGIKESGYSKITANKMVTFKAQGIDGAYLKSAKMADAESREADATDRVKSKAEKASGKTIEKTARKAAKDDEDDELGNLIARKVMNITPEYAKGFADKGLKVSDDGLLSMKALGVTPEYFESFKTAGLNNLTAEQVTSLKALGVTASDFTEFKKLGFKNISIENILSAKATGTSPTFVASMKKKGHNYSSIEDYVKMKVLAID</sequence>
<feature type="transmembrane region" description="Helical" evidence="2">
    <location>
        <begin position="34"/>
        <end position="51"/>
    </location>
</feature>
<evidence type="ECO:0000313" key="5">
    <source>
        <dbReference type="Proteomes" id="UP001336835"/>
    </source>
</evidence>
<accession>A0ABU7IAJ5</accession>
<dbReference type="PANTHER" id="PTHR34978">
    <property type="entry name" value="POSSIBLE SENSOR-TRANSDUCER PROTEIN BLAR"/>
    <property type="match status" value="1"/>
</dbReference>